<dbReference type="Proteomes" id="UP000542674">
    <property type="component" value="Unassembled WGS sequence"/>
</dbReference>
<keyword evidence="6" id="KW-1185">Reference proteome</keyword>
<protein>
    <recommendedName>
        <fullName evidence="4">Fibronectin type-III domain-containing protein</fullName>
    </recommendedName>
</protein>
<sequence length="602" mass="62587">MTRRRIAVLVAGVVLFGGVVAVLRTAGVDTPATPTSTSVPPPTSLAPFAAEGVLVPRPGEAPHTLDVLTLRPGPRRIQASWTGTAPGYEVSWGRDGRLDHTALVARTTAQIDGLDDGVEYTVRVREVDAFGQRSEPMQDKATPHTQDVGSLVFVDRFDQPDAPDPRRWRFTSRPNCARATPGRGDDGARLVISGSCAAAPAALRSRTPFVLRDADDLGRFVVETDGPGPDGELFVDLVPGPFSVLVGESLPPNALRLRVASGGGTSSVSVLTPAGTPTTRVRPVPTLEPGLTHRWELVLRRDGTTVLLDGTPVATSPAVPAWREATALLSVAGPTGQRVNVSLIGFDGVTAQAPELVPPPPIRVKVAAEAPPPGDLKPIPGLTGGQLRLSILHSDPAPTPPPFEAVIGGVRVPLRPAVADTPWAADTAYAVIADVPAEALRWDGAALHVTVLSAQRLQATNVDLEPTGTPGTPPDRGDVTPLGGDKTLARATGTVLDASGNPLPENTPVHRGRLVFDLVLDGVASQRGAGIAGLAGFTVRLDGDRVASVPTALGGPAVAGRYRLAVDTQGLAEGPHMIEVKLFGTSSDTVPTSAFVPFFVGR</sequence>
<reference evidence="5 6" key="1">
    <citation type="submission" date="2020-08" db="EMBL/GenBank/DDBJ databases">
        <title>Sequencing the genomes of 1000 actinobacteria strains.</title>
        <authorList>
            <person name="Klenk H.-P."/>
        </authorList>
    </citation>
    <scope>NUCLEOTIDE SEQUENCE [LARGE SCALE GENOMIC DNA]</scope>
    <source>
        <strain evidence="5 6">DSM 45084</strain>
    </source>
</reference>
<keyword evidence="1" id="KW-0378">Hydrolase</keyword>
<dbReference type="PROSITE" id="PS50853">
    <property type="entry name" value="FN3"/>
    <property type="match status" value="1"/>
</dbReference>
<dbReference type="EMBL" id="JACHJS010000001">
    <property type="protein sequence ID" value="MBB4969042.1"/>
    <property type="molecule type" value="Genomic_DNA"/>
</dbReference>
<dbReference type="InterPro" id="IPR036116">
    <property type="entry name" value="FN3_sf"/>
</dbReference>
<comment type="caution">
    <text evidence="5">The sequence shown here is derived from an EMBL/GenBank/DDBJ whole genome shotgun (WGS) entry which is preliminary data.</text>
</comment>
<organism evidence="5 6">
    <name type="scientific">Saccharothrix violaceirubra</name>
    <dbReference type="NCBI Taxonomy" id="413306"/>
    <lineage>
        <taxon>Bacteria</taxon>
        <taxon>Bacillati</taxon>
        <taxon>Actinomycetota</taxon>
        <taxon>Actinomycetes</taxon>
        <taxon>Pseudonocardiales</taxon>
        <taxon>Pseudonocardiaceae</taxon>
        <taxon>Saccharothrix</taxon>
    </lineage>
</organism>
<proteinExistence type="predicted"/>
<dbReference type="InterPro" id="IPR003961">
    <property type="entry name" value="FN3_dom"/>
</dbReference>
<evidence type="ECO:0000313" key="6">
    <source>
        <dbReference type="Proteomes" id="UP000542674"/>
    </source>
</evidence>
<feature type="region of interest" description="Disordered" evidence="3">
    <location>
        <begin position="266"/>
        <end position="286"/>
    </location>
</feature>
<evidence type="ECO:0000256" key="3">
    <source>
        <dbReference type="SAM" id="MobiDB-lite"/>
    </source>
</evidence>
<dbReference type="Gene3D" id="2.60.40.10">
    <property type="entry name" value="Immunoglobulins"/>
    <property type="match status" value="1"/>
</dbReference>
<dbReference type="SUPFAM" id="SSF49265">
    <property type="entry name" value="Fibronectin type III"/>
    <property type="match status" value="1"/>
</dbReference>
<evidence type="ECO:0000313" key="5">
    <source>
        <dbReference type="EMBL" id="MBB4969042.1"/>
    </source>
</evidence>
<feature type="compositionally biased region" description="Low complexity" evidence="3">
    <location>
        <begin position="266"/>
        <end position="285"/>
    </location>
</feature>
<evidence type="ECO:0000256" key="2">
    <source>
        <dbReference type="ARBA" id="ARBA00023326"/>
    </source>
</evidence>
<keyword evidence="1" id="KW-0326">Glycosidase</keyword>
<accession>A0A7W7TAH3</accession>
<keyword evidence="2" id="KW-0119">Carbohydrate metabolism</keyword>
<evidence type="ECO:0000259" key="4">
    <source>
        <dbReference type="PROSITE" id="PS50853"/>
    </source>
</evidence>
<keyword evidence="2" id="KW-0624">Polysaccharide degradation</keyword>
<name>A0A7W7TAH3_9PSEU</name>
<dbReference type="InterPro" id="IPR013783">
    <property type="entry name" value="Ig-like_fold"/>
</dbReference>
<dbReference type="AlphaFoldDB" id="A0A7W7TAH3"/>
<dbReference type="GO" id="GO:0016798">
    <property type="term" value="F:hydrolase activity, acting on glycosyl bonds"/>
    <property type="evidence" value="ECO:0007669"/>
    <property type="project" value="UniProtKB-KW"/>
</dbReference>
<dbReference type="CDD" id="cd00063">
    <property type="entry name" value="FN3"/>
    <property type="match status" value="1"/>
</dbReference>
<dbReference type="RefSeq" id="WP_184674756.1">
    <property type="nucleotide sequence ID" value="NZ_BAABAI010000043.1"/>
</dbReference>
<feature type="domain" description="Fibronectin type-III" evidence="4">
    <location>
        <begin position="61"/>
        <end position="148"/>
    </location>
</feature>
<dbReference type="GO" id="GO:0000272">
    <property type="term" value="P:polysaccharide catabolic process"/>
    <property type="evidence" value="ECO:0007669"/>
    <property type="project" value="UniProtKB-KW"/>
</dbReference>
<evidence type="ECO:0000256" key="1">
    <source>
        <dbReference type="ARBA" id="ARBA00023295"/>
    </source>
</evidence>
<gene>
    <name evidence="5" type="ORF">F4559_006401</name>
</gene>